<dbReference type="SUPFAM" id="SSF74924">
    <property type="entry name" value="Cap-Gly domain"/>
    <property type="match status" value="2"/>
</dbReference>
<dbReference type="GeneTree" id="ENSGT00390000018123"/>
<evidence type="ECO:0000256" key="5">
    <source>
        <dbReference type="ARBA" id="ARBA00012759"/>
    </source>
</evidence>
<dbReference type="PROSITE" id="PS50245">
    <property type="entry name" value="CAP_GLY_2"/>
    <property type="match status" value="1"/>
</dbReference>
<keyword evidence="12" id="KW-0862">Zinc</keyword>
<dbReference type="Gene3D" id="2.30.30.190">
    <property type="entry name" value="CAP Gly-rich-like domain"/>
    <property type="match status" value="2"/>
</dbReference>
<comment type="subcellular location">
    <subcellularLocation>
        <location evidence="2">Cytoplasm</location>
        <location evidence="2">Cytoskeleton</location>
        <location evidence="2">Microtubule organizing center</location>
        <location evidence="2">Centrosome</location>
    </subcellularLocation>
    <subcellularLocation>
        <location evidence="3">Cytoplasm</location>
        <location evidence="3">Perinuclear region</location>
    </subcellularLocation>
</comment>
<dbReference type="GO" id="GO:0006508">
    <property type="term" value="P:proteolysis"/>
    <property type="evidence" value="ECO:0007669"/>
    <property type="project" value="UniProtKB-KW"/>
</dbReference>
<feature type="region of interest" description="Disordered" evidence="13">
    <location>
        <begin position="434"/>
        <end position="460"/>
    </location>
</feature>
<dbReference type="PANTHER" id="PTHR11830">
    <property type="entry name" value="40S RIBOSOMAL PROTEIN S3A"/>
    <property type="match status" value="1"/>
</dbReference>
<name>A0A8C3IR95_CHRPI</name>
<dbReference type="EC" id="3.4.19.12" evidence="5"/>
<dbReference type="InterPro" id="IPR000938">
    <property type="entry name" value="CAP-Gly_domain"/>
</dbReference>
<dbReference type="FunFam" id="2.30.30.190:FF:000004">
    <property type="entry name" value="Putative ubiquitin carboxyl-terminal hydrolase CYLD"/>
    <property type="match status" value="1"/>
</dbReference>
<evidence type="ECO:0000256" key="11">
    <source>
        <dbReference type="ARBA" id="ARBA00022807"/>
    </source>
</evidence>
<dbReference type="GO" id="GO:0005813">
    <property type="term" value="C:centrosome"/>
    <property type="evidence" value="ECO:0007669"/>
    <property type="project" value="UniProtKB-SubCell"/>
</dbReference>
<organism evidence="15 16">
    <name type="scientific">Chrysemys picta bellii</name>
    <name type="common">Western painted turtle</name>
    <name type="synonym">Emys bellii</name>
    <dbReference type="NCBI Taxonomy" id="8478"/>
    <lineage>
        <taxon>Eukaryota</taxon>
        <taxon>Metazoa</taxon>
        <taxon>Chordata</taxon>
        <taxon>Craniata</taxon>
        <taxon>Vertebrata</taxon>
        <taxon>Euteleostomi</taxon>
        <taxon>Archelosauria</taxon>
        <taxon>Testudinata</taxon>
        <taxon>Testudines</taxon>
        <taxon>Cryptodira</taxon>
        <taxon>Durocryptodira</taxon>
        <taxon>Testudinoidea</taxon>
        <taxon>Emydidae</taxon>
        <taxon>Chrysemys</taxon>
    </lineage>
</organism>
<keyword evidence="11" id="KW-0788">Thiol protease</keyword>
<evidence type="ECO:0000256" key="4">
    <source>
        <dbReference type="ARBA" id="ARBA00009085"/>
    </source>
</evidence>
<comment type="catalytic activity">
    <reaction evidence="1">
        <text>Thiol-dependent hydrolysis of ester, thioester, amide, peptide and isopeptide bonds formed by the C-terminal Gly of ubiquitin (a 76-residue protein attached to proteins as an intracellular targeting signal).</text>
        <dbReference type="EC" id="3.4.19.12"/>
    </reaction>
</comment>
<keyword evidence="9" id="KW-0833">Ubl conjugation pathway</keyword>
<dbReference type="Pfam" id="PF01302">
    <property type="entry name" value="CAP_GLY"/>
    <property type="match status" value="2"/>
</dbReference>
<dbReference type="GO" id="GO:0004843">
    <property type="term" value="F:cysteine-type deubiquitinase activity"/>
    <property type="evidence" value="ECO:0007669"/>
    <property type="project" value="UniProtKB-EC"/>
</dbReference>
<evidence type="ECO:0000313" key="15">
    <source>
        <dbReference type="Ensembl" id="ENSCPBP00000036842.1"/>
    </source>
</evidence>
<evidence type="ECO:0000256" key="7">
    <source>
        <dbReference type="ARBA" id="ARBA00022670"/>
    </source>
</evidence>
<proteinExistence type="inferred from homology"/>
<dbReference type="Ensembl" id="ENSCPBT00000043200.1">
    <property type="protein sequence ID" value="ENSCPBP00000036842.1"/>
    <property type="gene ID" value="ENSCPBG00000025556.1"/>
</dbReference>
<evidence type="ECO:0000256" key="3">
    <source>
        <dbReference type="ARBA" id="ARBA00004556"/>
    </source>
</evidence>
<dbReference type="AlphaFoldDB" id="A0A8C3IR95"/>
<accession>A0A8C3IR95</accession>
<keyword evidence="16" id="KW-1185">Reference proteome</keyword>
<dbReference type="Gene3D" id="3.90.70.10">
    <property type="entry name" value="Cysteine proteinases"/>
    <property type="match status" value="3"/>
</dbReference>
<feature type="domain" description="CAP-Gly" evidence="14">
    <location>
        <begin position="135"/>
        <end position="179"/>
    </location>
</feature>
<dbReference type="Proteomes" id="UP000694380">
    <property type="component" value="Unplaced"/>
</dbReference>
<keyword evidence="7" id="KW-0645">Protease</keyword>
<dbReference type="InterPro" id="IPR036859">
    <property type="entry name" value="CAP-Gly_dom_sf"/>
</dbReference>
<comment type="similarity">
    <text evidence="4">Belongs to the peptidase C19 family.</text>
</comment>
<evidence type="ECO:0000256" key="2">
    <source>
        <dbReference type="ARBA" id="ARBA00004300"/>
    </source>
</evidence>
<dbReference type="PROSITE" id="PS00972">
    <property type="entry name" value="USP_1"/>
    <property type="match status" value="1"/>
</dbReference>
<evidence type="ECO:0000256" key="9">
    <source>
        <dbReference type="ARBA" id="ARBA00022786"/>
    </source>
</evidence>
<dbReference type="SUPFAM" id="SSF54001">
    <property type="entry name" value="Cysteine proteinases"/>
    <property type="match status" value="1"/>
</dbReference>
<reference evidence="15" key="2">
    <citation type="submission" date="2025-09" db="UniProtKB">
        <authorList>
            <consortium name="Ensembl"/>
        </authorList>
    </citation>
    <scope>IDENTIFICATION</scope>
</reference>
<evidence type="ECO:0000256" key="13">
    <source>
        <dbReference type="SAM" id="MobiDB-lite"/>
    </source>
</evidence>
<dbReference type="GO" id="GO:0046872">
    <property type="term" value="F:metal ion binding"/>
    <property type="evidence" value="ECO:0007669"/>
    <property type="project" value="UniProtKB-KW"/>
</dbReference>
<evidence type="ECO:0000256" key="10">
    <source>
        <dbReference type="ARBA" id="ARBA00022801"/>
    </source>
</evidence>
<evidence type="ECO:0000259" key="14">
    <source>
        <dbReference type="PROSITE" id="PS50245"/>
    </source>
</evidence>
<keyword evidence="8" id="KW-0479">Metal-binding</keyword>
<dbReference type="GO" id="GO:0048471">
    <property type="term" value="C:perinuclear region of cytoplasm"/>
    <property type="evidence" value="ECO:0007669"/>
    <property type="project" value="UniProtKB-SubCell"/>
</dbReference>
<evidence type="ECO:0000256" key="8">
    <source>
        <dbReference type="ARBA" id="ARBA00022723"/>
    </source>
</evidence>
<evidence type="ECO:0000256" key="6">
    <source>
        <dbReference type="ARBA" id="ARBA00022490"/>
    </source>
</evidence>
<dbReference type="InterPro" id="IPR018200">
    <property type="entry name" value="USP_CS"/>
</dbReference>
<evidence type="ECO:0000256" key="1">
    <source>
        <dbReference type="ARBA" id="ARBA00000707"/>
    </source>
</evidence>
<keyword evidence="10" id="KW-0378">Hydrolase</keyword>
<gene>
    <name evidence="15" type="primary">LOC101935998</name>
</gene>
<reference evidence="15" key="1">
    <citation type="submission" date="2025-08" db="UniProtKB">
        <authorList>
            <consortium name="Ensembl"/>
        </authorList>
    </citation>
    <scope>IDENTIFICATION</scope>
</reference>
<dbReference type="InterPro" id="IPR038765">
    <property type="entry name" value="Papain-like_cys_pep_sf"/>
</dbReference>
<evidence type="ECO:0000313" key="16">
    <source>
        <dbReference type="Proteomes" id="UP000694380"/>
    </source>
</evidence>
<protein>
    <recommendedName>
        <fullName evidence="5">ubiquitinyl hydrolase 1</fullName>
        <ecNumber evidence="5">3.4.19.12</ecNumber>
    </recommendedName>
</protein>
<dbReference type="SMART" id="SM01052">
    <property type="entry name" value="CAP_GLY"/>
    <property type="match status" value="2"/>
</dbReference>
<evidence type="ECO:0000256" key="12">
    <source>
        <dbReference type="ARBA" id="ARBA00022833"/>
    </source>
</evidence>
<keyword evidence="6" id="KW-0963">Cytoplasm</keyword>
<sequence>SPPGYWSHPPNTMRPRRFFILVQDFSGGGGGQVPRGSLLSQAGEPPSPDCPFWAKLLDTEAMVQVPARAAQELSKEQAGMLQAVTNGDERLELFRQEGLLGRRGALRPGDRVRVQITSASGEKVRGVLRYRGPMGDSKEQAGVIFGVELVVSEEGGFTDGSFRGQKFFSCRENCGVFVPVSRIEPEEGSECSPLMAPRGDPLKSSPPLELGDRVFFKMDDSTPTGTVVFCDYLPKKKMTGVFVGIYLDQPVGSWDGKFKDQSLCHFPSPEYGILLPIAKVHKGRTYSKQQGQEAFWARLHLGSPPWSRVWDSQPIFSGVNPWEDFRVYASERVPEDTPPGLGEEGGQRLTGWKKGIQGHCNSCYLDATLFCMFAFSSVLDSLLLRPADKNDGATYEETRDLLRTEIVNPLRKHGYVCATKVMSLRRVLEEAGHSPGFTSEEKGGGGGGWGGEWGRRSRGAGKGDPQGCIFYQIFMEGSAGGAGRGVPTVQQLLEGSLAAGDLKFTEAPSCLILQMPRNGKYYKAFVPTLECPQCYGDPSIGAGSTRQYCTLCCQQVPPAGRRLEHLPPLPGPLPRQTMQLYAALCIQTSHYVAFARHGPHRGQWLFFDSMADRQGGQNGFNIPRVTPCPEVADYLEMSPEELQVLDPKSLPPCARRLLCDAYMCLYHSPSLGLYK</sequence>